<dbReference type="InterPro" id="IPR015943">
    <property type="entry name" value="WD40/YVTN_repeat-like_dom_sf"/>
</dbReference>
<dbReference type="PANTHER" id="PTHR15169">
    <property type="entry name" value="DAMAGE-SPECIFIC DNA BINDING PROTEIN 2"/>
    <property type="match status" value="1"/>
</dbReference>
<dbReference type="Gene3D" id="2.130.10.10">
    <property type="entry name" value="YVTN repeat-like/Quinoprotein amine dehydrogenase"/>
    <property type="match status" value="1"/>
</dbReference>
<dbReference type="AlphaFoldDB" id="A0A210Q5P4"/>
<keyword evidence="11" id="KW-0238">DNA-binding</keyword>
<evidence type="ECO:0000313" key="17">
    <source>
        <dbReference type="EMBL" id="OWF44064.1"/>
    </source>
</evidence>
<evidence type="ECO:0000256" key="5">
    <source>
        <dbReference type="ARBA" id="ARBA00014580"/>
    </source>
</evidence>
<dbReference type="STRING" id="6573.A0A210Q5P4"/>
<dbReference type="Pfam" id="PF00400">
    <property type="entry name" value="WD40"/>
    <property type="match status" value="2"/>
</dbReference>
<dbReference type="PANTHER" id="PTHR15169:SF0">
    <property type="entry name" value="DNA DAMAGE-BINDING PROTEIN 2"/>
    <property type="match status" value="1"/>
</dbReference>
<evidence type="ECO:0000313" key="18">
    <source>
        <dbReference type="Proteomes" id="UP000242188"/>
    </source>
</evidence>
<accession>A0A210Q5P4</accession>
<organism evidence="17 18">
    <name type="scientific">Mizuhopecten yessoensis</name>
    <name type="common">Japanese scallop</name>
    <name type="synonym">Patinopecten yessoensis</name>
    <dbReference type="NCBI Taxonomy" id="6573"/>
    <lineage>
        <taxon>Eukaryota</taxon>
        <taxon>Metazoa</taxon>
        <taxon>Spiralia</taxon>
        <taxon>Lophotrochozoa</taxon>
        <taxon>Mollusca</taxon>
        <taxon>Bivalvia</taxon>
        <taxon>Autobranchia</taxon>
        <taxon>Pteriomorphia</taxon>
        <taxon>Pectinida</taxon>
        <taxon>Pectinoidea</taxon>
        <taxon>Pectinidae</taxon>
        <taxon>Mizuhopecten</taxon>
    </lineage>
</organism>
<dbReference type="GO" id="GO:0080008">
    <property type="term" value="C:Cul4-RING E3 ubiquitin ligase complex"/>
    <property type="evidence" value="ECO:0007669"/>
    <property type="project" value="InterPro"/>
</dbReference>
<dbReference type="GO" id="GO:0006281">
    <property type="term" value="P:DNA repair"/>
    <property type="evidence" value="ECO:0007669"/>
    <property type="project" value="UniProtKB-KW"/>
</dbReference>
<feature type="repeat" description="WD" evidence="15">
    <location>
        <begin position="286"/>
        <end position="328"/>
    </location>
</feature>
<evidence type="ECO:0000256" key="6">
    <source>
        <dbReference type="ARBA" id="ARBA00022454"/>
    </source>
</evidence>
<keyword evidence="8" id="KW-0677">Repeat</keyword>
<dbReference type="PROSITE" id="PS00678">
    <property type="entry name" value="WD_REPEATS_1"/>
    <property type="match status" value="1"/>
</dbReference>
<evidence type="ECO:0000256" key="4">
    <source>
        <dbReference type="ARBA" id="ARBA00005434"/>
    </source>
</evidence>
<keyword evidence="6" id="KW-0158">Chromosome</keyword>
<keyword evidence="18" id="KW-1185">Reference proteome</keyword>
<evidence type="ECO:0000256" key="11">
    <source>
        <dbReference type="ARBA" id="ARBA00023125"/>
    </source>
</evidence>
<evidence type="ECO:0000256" key="13">
    <source>
        <dbReference type="ARBA" id="ARBA00023242"/>
    </source>
</evidence>
<dbReference type="FunFam" id="2.130.10.10:FF:000161">
    <property type="entry name" value="DNA damage-binding protein 2"/>
    <property type="match status" value="1"/>
</dbReference>
<comment type="pathway">
    <text evidence="3">Protein modification; protein ubiquitination.</text>
</comment>
<evidence type="ECO:0000256" key="1">
    <source>
        <dbReference type="ARBA" id="ARBA00004123"/>
    </source>
</evidence>
<dbReference type="OrthoDB" id="9890280at2759"/>
<evidence type="ECO:0000256" key="9">
    <source>
        <dbReference type="ARBA" id="ARBA00022763"/>
    </source>
</evidence>
<dbReference type="PROSITE" id="PS50294">
    <property type="entry name" value="WD_REPEATS_REGION"/>
    <property type="match status" value="1"/>
</dbReference>
<comment type="subcellular location">
    <subcellularLocation>
        <location evidence="2">Chromosome</location>
    </subcellularLocation>
    <subcellularLocation>
        <location evidence="1">Nucleus</location>
    </subcellularLocation>
</comment>
<keyword evidence="10" id="KW-0833">Ubl conjugation pathway</keyword>
<comment type="caution">
    <text evidence="17">The sequence shown here is derived from an EMBL/GenBank/DDBJ whole genome shotgun (WGS) entry which is preliminary data.</text>
</comment>
<evidence type="ECO:0000256" key="14">
    <source>
        <dbReference type="ARBA" id="ARBA00031670"/>
    </source>
</evidence>
<evidence type="ECO:0000256" key="10">
    <source>
        <dbReference type="ARBA" id="ARBA00022786"/>
    </source>
</evidence>
<feature type="compositionally biased region" description="Basic and acidic residues" evidence="16">
    <location>
        <begin position="519"/>
        <end position="535"/>
    </location>
</feature>
<sequence>MAPKRRLRSQKEKSVDGNKNIVCEPETYAKRLSKRLKKSKIDDDLKQQKNLLIETDQKENVPSSSNNKTVDCESNVVTLKSRLCEEGRDALFDFKPRQHAPQIRTFTPMASRSQNIVHCLQQYTWGNKCNPTLAQSLSQPVVSQISDMQLCRTASPFDRRVTAMEWHPTKPHVVAVGSKGGDIMLWDTKKLNNEKFVQGVGPGGNIQAIKFWPWDSNKVVFAALDGRVTVHDFKGRQPNILADTHNFYDYWYCSLDVHAERKLVVAGDNTGNVQMLSSEGQKVFDFRLHKSKVTHIEFSPREEWLLCTSSTDQTVMFWDIRMMADRKSVLHMLKHERPVNSAHFSKTDGCRLLTTDQQNQVRVYRAPAWTLERTILHPHRFFQHITPIKATWHPLQDLAVVGRYPDPNFPGYHSGELRTIDVVDANTGNTVSSLHDPSAPGIVCVNKFNNDGTLLASGMGVNVLLWMKKAEMEKAQEGLMTSLKGLGHQRSSATRNSSSRQPRNKTDEKKLKKLQGSKTETKNAKLKLKSKEDKL</sequence>
<keyword evidence="7 15" id="KW-0853">WD repeat</keyword>
<dbReference type="InterPro" id="IPR036322">
    <property type="entry name" value="WD40_repeat_dom_sf"/>
</dbReference>
<proteinExistence type="inferred from homology"/>
<evidence type="ECO:0000256" key="12">
    <source>
        <dbReference type="ARBA" id="ARBA00023204"/>
    </source>
</evidence>
<dbReference type="SMART" id="SM00320">
    <property type="entry name" value="WD40"/>
    <property type="match status" value="4"/>
</dbReference>
<keyword evidence="12" id="KW-0234">DNA repair</keyword>
<dbReference type="PROSITE" id="PS50082">
    <property type="entry name" value="WD_REPEATS_2"/>
    <property type="match status" value="1"/>
</dbReference>
<dbReference type="GO" id="GO:0009411">
    <property type="term" value="P:response to UV"/>
    <property type="evidence" value="ECO:0007669"/>
    <property type="project" value="TreeGrafter"/>
</dbReference>
<dbReference type="EMBL" id="NEDP02004925">
    <property type="protein sequence ID" value="OWF44064.1"/>
    <property type="molecule type" value="Genomic_DNA"/>
</dbReference>
<dbReference type="GO" id="GO:0005694">
    <property type="term" value="C:chromosome"/>
    <property type="evidence" value="ECO:0007669"/>
    <property type="project" value="UniProtKB-SubCell"/>
</dbReference>
<dbReference type="GO" id="GO:0005634">
    <property type="term" value="C:nucleus"/>
    <property type="evidence" value="ECO:0007669"/>
    <property type="project" value="UniProtKB-SubCell"/>
</dbReference>
<evidence type="ECO:0000256" key="15">
    <source>
        <dbReference type="PROSITE-ProRule" id="PRU00221"/>
    </source>
</evidence>
<feature type="region of interest" description="Disordered" evidence="16">
    <location>
        <begin position="485"/>
        <end position="535"/>
    </location>
</feature>
<feature type="compositionally biased region" description="Polar residues" evidence="16">
    <location>
        <begin position="489"/>
        <end position="501"/>
    </location>
</feature>
<comment type="similarity">
    <text evidence="4">Belongs to the WD repeat DDB2/WDR76 family.</text>
</comment>
<dbReference type="InterPro" id="IPR033312">
    <property type="entry name" value="DDB2"/>
</dbReference>
<dbReference type="GO" id="GO:0003684">
    <property type="term" value="F:damaged DNA binding"/>
    <property type="evidence" value="ECO:0007669"/>
    <property type="project" value="InterPro"/>
</dbReference>
<evidence type="ECO:0000256" key="2">
    <source>
        <dbReference type="ARBA" id="ARBA00004286"/>
    </source>
</evidence>
<evidence type="ECO:0000256" key="8">
    <source>
        <dbReference type="ARBA" id="ARBA00022737"/>
    </source>
</evidence>
<dbReference type="SUPFAM" id="SSF50978">
    <property type="entry name" value="WD40 repeat-like"/>
    <property type="match status" value="1"/>
</dbReference>
<dbReference type="InterPro" id="IPR001680">
    <property type="entry name" value="WD40_rpt"/>
</dbReference>
<keyword evidence="13" id="KW-0539">Nucleus</keyword>
<dbReference type="InterPro" id="IPR019775">
    <property type="entry name" value="WD40_repeat_CS"/>
</dbReference>
<evidence type="ECO:0000256" key="3">
    <source>
        <dbReference type="ARBA" id="ARBA00004906"/>
    </source>
</evidence>
<dbReference type="Proteomes" id="UP000242188">
    <property type="component" value="Unassembled WGS sequence"/>
</dbReference>
<gene>
    <name evidence="17" type="ORF">KP79_PYT21124</name>
</gene>
<reference evidence="17 18" key="1">
    <citation type="journal article" date="2017" name="Nat. Ecol. Evol.">
        <title>Scallop genome provides insights into evolution of bilaterian karyotype and development.</title>
        <authorList>
            <person name="Wang S."/>
            <person name="Zhang J."/>
            <person name="Jiao W."/>
            <person name="Li J."/>
            <person name="Xun X."/>
            <person name="Sun Y."/>
            <person name="Guo X."/>
            <person name="Huan P."/>
            <person name="Dong B."/>
            <person name="Zhang L."/>
            <person name="Hu X."/>
            <person name="Sun X."/>
            <person name="Wang J."/>
            <person name="Zhao C."/>
            <person name="Wang Y."/>
            <person name="Wang D."/>
            <person name="Huang X."/>
            <person name="Wang R."/>
            <person name="Lv J."/>
            <person name="Li Y."/>
            <person name="Zhang Z."/>
            <person name="Liu B."/>
            <person name="Lu W."/>
            <person name="Hui Y."/>
            <person name="Liang J."/>
            <person name="Zhou Z."/>
            <person name="Hou R."/>
            <person name="Li X."/>
            <person name="Liu Y."/>
            <person name="Li H."/>
            <person name="Ning X."/>
            <person name="Lin Y."/>
            <person name="Zhao L."/>
            <person name="Xing Q."/>
            <person name="Dou J."/>
            <person name="Li Y."/>
            <person name="Mao J."/>
            <person name="Guo H."/>
            <person name="Dou H."/>
            <person name="Li T."/>
            <person name="Mu C."/>
            <person name="Jiang W."/>
            <person name="Fu Q."/>
            <person name="Fu X."/>
            <person name="Miao Y."/>
            <person name="Liu J."/>
            <person name="Yu Q."/>
            <person name="Li R."/>
            <person name="Liao H."/>
            <person name="Li X."/>
            <person name="Kong Y."/>
            <person name="Jiang Z."/>
            <person name="Chourrout D."/>
            <person name="Li R."/>
            <person name="Bao Z."/>
        </authorList>
    </citation>
    <scope>NUCLEOTIDE SEQUENCE [LARGE SCALE GENOMIC DNA]</scope>
    <source>
        <strain evidence="17 18">PY_sf001</strain>
    </source>
</reference>
<name>A0A210Q5P4_MIZYE</name>
<keyword evidence="9" id="KW-0227">DNA damage</keyword>
<protein>
    <recommendedName>
        <fullName evidence="5">DNA damage-binding protein 2</fullName>
    </recommendedName>
    <alternativeName>
        <fullName evidence="14">Damage-specific DNA-binding protein 2</fullName>
    </alternativeName>
</protein>
<evidence type="ECO:0000256" key="7">
    <source>
        <dbReference type="ARBA" id="ARBA00022574"/>
    </source>
</evidence>
<evidence type="ECO:0000256" key="16">
    <source>
        <dbReference type="SAM" id="MobiDB-lite"/>
    </source>
</evidence>